<evidence type="ECO:0000313" key="1">
    <source>
        <dbReference type="EMBL" id="TRW89705.1"/>
    </source>
</evidence>
<name>A0ABY3C5Y0_9GAMM</name>
<dbReference type="InterPro" id="IPR017777">
    <property type="entry name" value="ABC_urea-bd_UrtA"/>
</dbReference>
<dbReference type="InterPro" id="IPR028082">
    <property type="entry name" value="Peripla_BP_I"/>
</dbReference>
<comment type="caution">
    <text evidence="1">The sequence shown here is derived from an EMBL/GenBank/DDBJ whole genome shotgun (WGS) entry which is preliminary data.</text>
</comment>
<dbReference type="CDD" id="cd06355">
    <property type="entry name" value="PBP1_FmdD-like"/>
    <property type="match status" value="1"/>
</dbReference>
<dbReference type="InterPro" id="IPR000709">
    <property type="entry name" value="Leu_Ile_Val-bd"/>
</dbReference>
<keyword evidence="2" id="KW-1185">Reference proteome</keyword>
<sequence length="407" mass="44489">MNRRLKIISALVLLALLILAASAIGRYYVTPVSPIKVGVLHSLTGTMAVSEKPLVDAVRLATEEINAQGGLLGQTVEMVVADGKSDPKVFAAEAERLIQKEQVKVLFGCWTSACRKAVKPVVEKYRHLLFYPVQYEGMEQSDNILYTGSAPNQQIVPGTRWATQTFGLRVYLVGSDYIFPRTANIIIGDLIRASGGTILGERYLPLAGTDTEAIIQDIVREKPDVVLNTLNGDSNAAFFAALVKAGLSDLPLVSFSVEESGMRAWNGGQLTRHYGVWNYFQSLPGEGNHQFVSAYKARFGADRVVSAPVEAAYVGVNLWTQAVRTVNSSEPGRVNPALLRQSIKSPSGIAAVDADSRHLWMMMRVGKVAADGQFEQVFASSVPLRPSPWPNYRSRDSWQALLLRGRP</sequence>
<dbReference type="RefSeq" id="WP_127026700.1">
    <property type="nucleotide sequence ID" value="NZ_RYFG02000121.1"/>
</dbReference>
<dbReference type="Pfam" id="PF13433">
    <property type="entry name" value="Peripla_BP_5"/>
    <property type="match status" value="1"/>
</dbReference>
<reference evidence="1 2" key="1">
    <citation type="journal article" date="2019" name="Antonie Van Leeuwenhoek">
        <title>Description of 'Ca. Methylobacter oryzae' KRF1, a novel species from the environmentally important Methylobacter clade 2.</title>
        <authorList>
            <person name="Khatri K."/>
            <person name="Mohite J.A."/>
            <person name="Pandit P.S."/>
            <person name="Bahulikar R."/>
            <person name="Rahalkar M.C."/>
        </authorList>
    </citation>
    <scope>NUCLEOTIDE SEQUENCE [LARGE SCALE GENOMIC DNA]</scope>
    <source>
        <strain evidence="1 2">KRF1</strain>
    </source>
</reference>
<dbReference type="PANTHER" id="PTHR47628:SF1">
    <property type="entry name" value="ALIPHATIC AMIDASE EXPRESSION-REGULATING PROTEIN"/>
    <property type="match status" value="1"/>
</dbReference>
<gene>
    <name evidence="1" type="ORF">EKO24_021910</name>
</gene>
<dbReference type="EMBL" id="RYFG02000121">
    <property type="protein sequence ID" value="TRW89705.1"/>
    <property type="molecule type" value="Genomic_DNA"/>
</dbReference>
<dbReference type="SUPFAM" id="SSF53822">
    <property type="entry name" value="Periplasmic binding protein-like I"/>
    <property type="match status" value="1"/>
</dbReference>
<organism evidence="1 2">
    <name type="scientific">Candidatus Methylobacter oryzae</name>
    <dbReference type="NCBI Taxonomy" id="2497749"/>
    <lineage>
        <taxon>Bacteria</taxon>
        <taxon>Pseudomonadati</taxon>
        <taxon>Pseudomonadota</taxon>
        <taxon>Gammaproteobacteria</taxon>
        <taxon>Methylococcales</taxon>
        <taxon>Methylococcaceae</taxon>
        <taxon>Methylobacter</taxon>
    </lineage>
</organism>
<dbReference type="Proteomes" id="UP000733744">
    <property type="component" value="Unassembled WGS sequence"/>
</dbReference>
<dbReference type="PRINTS" id="PR00337">
    <property type="entry name" value="LEUILEVALBP"/>
</dbReference>
<proteinExistence type="predicted"/>
<evidence type="ECO:0000313" key="2">
    <source>
        <dbReference type="Proteomes" id="UP000733744"/>
    </source>
</evidence>
<dbReference type="PANTHER" id="PTHR47628">
    <property type="match status" value="1"/>
</dbReference>
<accession>A0ABY3C5Y0</accession>
<dbReference type="Gene3D" id="3.40.50.2300">
    <property type="match status" value="2"/>
</dbReference>
<protein>
    <submittedName>
        <fullName evidence="1">ABC transporter substrate-binding protein</fullName>
    </submittedName>
</protein>